<evidence type="ECO:0000256" key="1">
    <source>
        <dbReference type="ARBA" id="ARBA00004123"/>
    </source>
</evidence>
<evidence type="ECO:0000256" key="9">
    <source>
        <dbReference type="ARBA" id="ARBA00038126"/>
    </source>
</evidence>
<comment type="similarity">
    <text evidence="9">Belongs to the methyltransferase superfamily. METTL18 family.</text>
</comment>
<dbReference type="GO" id="GO:0018064">
    <property type="term" value="F:protein-L-histidine N-tele-methyltransferase activity"/>
    <property type="evidence" value="ECO:0007669"/>
    <property type="project" value="UniProtKB-EC"/>
</dbReference>
<evidence type="ECO:0000256" key="10">
    <source>
        <dbReference type="SAM" id="MobiDB-lite"/>
    </source>
</evidence>
<comment type="caution">
    <text evidence="11">The sequence shown here is derived from an EMBL/GenBank/DDBJ whole genome shotgun (WGS) entry which is preliminary data.</text>
</comment>
<evidence type="ECO:0000256" key="5">
    <source>
        <dbReference type="ARBA" id="ARBA00022603"/>
    </source>
</evidence>
<protein>
    <recommendedName>
        <fullName evidence="3">protein-histidine N-methyltransferase</fullName>
        <ecNumber evidence="3">2.1.1.85</ecNumber>
    </recommendedName>
</protein>
<dbReference type="InterPro" id="IPR029063">
    <property type="entry name" value="SAM-dependent_MTases_sf"/>
</dbReference>
<dbReference type="AlphaFoldDB" id="A0AAD6ISS8"/>
<dbReference type="EC" id="2.1.1.85" evidence="3"/>
<keyword evidence="6" id="KW-0808">Transferase</keyword>
<keyword evidence="5" id="KW-0489">Methyltransferase</keyword>
<dbReference type="GO" id="GO:0032259">
    <property type="term" value="P:methylation"/>
    <property type="evidence" value="ECO:0007669"/>
    <property type="project" value="UniProtKB-KW"/>
</dbReference>
<feature type="region of interest" description="Disordered" evidence="10">
    <location>
        <begin position="16"/>
        <end position="38"/>
    </location>
</feature>
<name>A0AAD6ISS8_DREDA</name>
<dbReference type="PANTHER" id="PTHR14614:SF39">
    <property type="entry name" value="HISTIDINE PROTEIN METHYLTRANSFERASE 1 HOMOLOG"/>
    <property type="match status" value="1"/>
</dbReference>
<organism evidence="11 12">
    <name type="scientific">Drechslerella dactyloides</name>
    <name type="common">Nematode-trapping fungus</name>
    <name type="synonym">Arthrobotrys dactyloides</name>
    <dbReference type="NCBI Taxonomy" id="74499"/>
    <lineage>
        <taxon>Eukaryota</taxon>
        <taxon>Fungi</taxon>
        <taxon>Dikarya</taxon>
        <taxon>Ascomycota</taxon>
        <taxon>Pezizomycotina</taxon>
        <taxon>Orbiliomycetes</taxon>
        <taxon>Orbiliales</taxon>
        <taxon>Orbiliaceae</taxon>
        <taxon>Drechslerella</taxon>
    </lineage>
</organism>
<keyword evidence="7" id="KW-0949">S-adenosyl-L-methionine</keyword>
<evidence type="ECO:0000313" key="11">
    <source>
        <dbReference type="EMBL" id="KAJ6257736.1"/>
    </source>
</evidence>
<reference evidence="11" key="1">
    <citation type="submission" date="2023-01" db="EMBL/GenBank/DDBJ databases">
        <title>The chitinases involved in constricting ring structure development in the nematode-trapping fungus Drechslerella dactyloides.</title>
        <authorList>
            <person name="Wang R."/>
            <person name="Zhang L."/>
            <person name="Tang P."/>
            <person name="Li S."/>
            <person name="Liang L."/>
        </authorList>
    </citation>
    <scope>NUCLEOTIDE SEQUENCE</scope>
    <source>
        <strain evidence="11">YMF1.00031</strain>
    </source>
</reference>
<dbReference type="EMBL" id="JAQGDS010000010">
    <property type="protein sequence ID" value="KAJ6257736.1"/>
    <property type="molecule type" value="Genomic_DNA"/>
</dbReference>
<evidence type="ECO:0000313" key="12">
    <source>
        <dbReference type="Proteomes" id="UP001221413"/>
    </source>
</evidence>
<evidence type="ECO:0000256" key="6">
    <source>
        <dbReference type="ARBA" id="ARBA00022679"/>
    </source>
</evidence>
<dbReference type="GO" id="GO:0005634">
    <property type="term" value="C:nucleus"/>
    <property type="evidence" value="ECO:0007669"/>
    <property type="project" value="UniProtKB-SubCell"/>
</dbReference>
<evidence type="ECO:0000256" key="8">
    <source>
        <dbReference type="ARBA" id="ARBA00023242"/>
    </source>
</evidence>
<keyword evidence="8" id="KW-0539">Nucleus</keyword>
<sequence length="385" mass="41358">MSFKFNFDLPVDEDGAEVQTNDAEPASSGPVATEAASASRLPAAAHSLDDLISQLPPHIAYSTLQLPLSPSRTVTIPRRELFDVKMQLMAEDTMAANSGTTSTNDRFTAAFTDEDIRTNTYEGGLKSWECSSDLVKQLAENDEIWQPYCRRILELGCGTALPTCYILQTLLASPSLPLSHGVHLTLADYNIDVLRLVTLPNLLLAYVYATSYTAPPDSTDQQDGEGGERIPINTQGSDANVEPAETEITISQHLITSFTAALAARNITISFLSGSWGPEMVSLVHGDAGQGVTTSPPSTMATLLLASETIYSPSSIAQFVEMVEGTLDGVDGRGYIAAKDVYFGVGGSVADFVALMEGKGWRWEVVREEKRGIGVGRVVGVLTMR</sequence>
<accession>A0AAD6ISS8</accession>
<keyword evidence="12" id="KW-1185">Reference proteome</keyword>
<keyword evidence="4" id="KW-0963">Cytoplasm</keyword>
<dbReference type="InterPro" id="IPR019410">
    <property type="entry name" value="Methyltransf_16"/>
</dbReference>
<gene>
    <name evidence="11" type="ORF">Dda_7524</name>
</gene>
<evidence type="ECO:0000256" key="7">
    <source>
        <dbReference type="ARBA" id="ARBA00022691"/>
    </source>
</evidence>
<dbReference type="PANTHER" id="PTHR14614">
    <property type="entry name" value="HEPATOCELLULAR CARCINOMA-ASSOCIATED ANTIGEN"/>
    <property type="match status" value="1"/>
</dbReference>
<evidence type="ECO:0000256" key="3">
    <source>
        <dbReference type="ARBA" id="ARBA00012533"/>
    </source>
</evidence>
<dbReference type="Proteomes" id="UP001221413">
    <property type="component" value="Unassembled WGS sequence"/>
</dbReference>
<feature type="region of interest" description="Disordered" evidence="10">
    <location>
        <begin position="215"/>
        <end position="238"/>
    </location>
</feature>
<evidence type="ECO:0000256" key="4">
    <source>
        <dbReference type="ARBA" id="ARBA00022490"/>
    </source>
</evidence>
<dbReference type="GO" id="GO:0005737">
    <property type="term" value="C:cytoplasm"/>
    <property type="evidence" value="ECO:0007669"/>
    <property type="project" value="UniProtKB-SubCell"/>
</dbReference>
<proteinExistence type="inferred from homology"/>
<dbReference type="Gene3D" id="3.40.50.150">
    <property type="entry name" value="Vaccinia Virus protein VP39"/>
    <property type="match status" value="1"/>
</dbReference>
<comment type="subcellular location">
    <subcellularLocation>
        <location evidence="2">Cytoplasm</location>
    </subcellularLocation>
    <subcellularLocation>
        <location evidence="1">Nucleus</location>
    </subcellularLocation>
</comment>
<evidence type="ECO:0000256" key="2">
    <source>
        <dbReference type="ARBA" id="ARBA00004496"/>
    </source>
</evidence>